<dbReference type="EMBL" id="JAAXKZ010000074">
    <property type="protein sequence ID" value="NMH93592.1"/>
    <property type="molecule type" value="Genomic_DNA"/>
</dbReference>
<evidence type="ECO:0000256" key="4">
    <source>
        <dbReference type="PROSITE-ProRule" id="PRU00335"/>
    </source>
</evidence>
<evidence type="ECO:0000256" key="1">
    <source>
        <dbReference type="ARBA" id="ARBA00023015"/>
    </source>
</evidence>
<name>A0A848DLK5_9PSEU</name>
<accession>A0A848DLK5</accession>
<dbReference type="Pfam" id="PF16859">
    <property type="entry name" value="TetR_C_11"/>
    <property type="match status" value="1"/>
</dbReference>
<feature type="domain" description="HTH tetR-type" evidence="6">
    <location>
        <begin position="37"/>
        <end position="97"/>
    </location>
</feature>
<dbReference type="PRINTS" id="PR00455">
    <property type="entry name" value="HTHTETR"/>
</dbReference>
<dbReference type="Gene3D" id="1.10.357.10">
    <property type="entry name" value="Tetracycline Repressor, domain 2"/>
    <property type="match status" value="1"/>
</dbReference>
<dbReference type="SUPFAM" id="SSF48498">
    <property type="entry name" value="Tetracyclin repressor-like, C-terminal domain"/>
    <property type="match status" value="1"/>
</dbReference>
<evidence type="ECO:0000256" key="5">
    <source>
        <dbReference type="SAM" id="MobiDB-lite"/>
    </source>
</evidence>
<dbReference type="InterPro" id="IPR001647">
    <property type="entry name" value="HTH_TetR"/>
</dbReference>
<dbReference type="PROSITE" id="PS50977">
    <property type="entry name" value="HTH_TETR_2"/>
    <property type="match status" value="1"/>
</dbReference>
<dbReference type="GO" id="GO:0000976">
    <property type="term" value="F:transcription cis-regulatory region binding"/>
    <property type="evidence" value="ECO:0007669"/>
    <property type="project" value="TreeGrafter"/>
</dbReference>
<feature type="DNA-binding region" description="H-T-H motif" evidence="4">
    <location>
        <begin position="60"/>
        <end position="79"/>
    </location>
</feature>
<feature type="compositionally biased region" description="Basic residues" evidence="5">
    <location>
        <begin position="1"/>
        <end position="11"/>
    </location>
</feature>
<keyword evidence="1" id="KW-0805">Transcription regulation</keyword>
<evidence type="ECO:0000259" key="6">
    <source>
        <dbReference type="PROSITE" id="PS50977"/>
    </source>
</evidence>
<keyword evidence="2 4" id="KW-0238">DNA-binding</keyword>
<evidence type="ECO:0000256" key="3">
    <source>
        <dbReference type="ARBA" id="ARBA00023163"/>
    </source>
</evidence>
<evidence type="ECO:0000313" key="7">
    <source>
        <dbReference type="EMBL" id="NMH93592.1"/>
    </source>
</evidence>
<dbReference type="RefSeq" id="WP_169414287.1">
    <property type="nucleotide sequence ID" value="NZ_JAAXKZ010000074.1"/>
</dbReference>
<organism evidence="7 8">
    <name type="scientific">Pseudonocardia bannensis</name>
    <dbReference type="NCBI Taxonomy" id="630973"/>
    <lineage>
        <taxon>Bacteria</taxon>
        <taxon>Bacillati</taxon>
        <taxon>Actinomycetota</taxon>
        <taxon>Actinomycetes</taxon>
        <taxon>Pseudonocardiales</taxon>
        <taxon>Pseudonocardiaceae</taxon>
        <taxon>Pseudonocardia</taxon>
    </lineage>
</organism>
<dbReference type="Proteomes" id="UP000586918">
    <property type="component" value="Unassembled WGS sequence"/>
</dbReference>
<reference evidence="7 8" key="1">
    <citation type="submission" date="2020-04" db="EMBL/GenBank/DDBJ databases">
        <authorList>
            <person name="Klaysubun C."/>
            <person name="Duangmal K."/>
            <person name="Lipun K."/>
        </authorList>
    </citation>
    <scope>NUCLEOTIDE SEQUENCE [LARGE SCALE GENOMIC DNA]</scope>
    <source>
        <strain evidence="7 8">DSM 45300</strain>
    </source>
</reference>
<dbReference type="InterPro" id="IPR011075">
    <property type="entry name" value="TetR_C"/>
</dbReference>
<proteinExistence type="predicted"/>
<comment type="caution">
    <text evidence="7">The sequence shown here is derived from an EMBL/GenBank/DDBJ whole genome shotgun (WGS) entry which is preliminary data.</text>
</comment>
<dbReference type="Gene3D" id="1.10.10.60">
    <property type="entry name" value="Homeodomain-like"/>
    <property type="match status" value="1"/>
</dbReference>
<dbReference type="SUPFAM" id="SSF46689">
    <property type="entry name" value="Homeodomain-like"/>
    <property type="match status" value="1"/>
</dbReference>
<dbReference type="PANTHER" id="PTHR30055:SF148">
    <property type="entry name" value="TETR-FAMILY TRANSCRIPTIONAL REGULATOR"/>
    <property type="match status" value="1"/>
</dbReference>
<dbReference type="Pfam" id="PF00440">
    <property type="entry name" value="TetR_N"/>
    <property type="match status" value="1"/>
</dbReference>
<evidence type="ECO:0000313" key="8">
    <source>
        <dbReference type="Proteomes" id="UP000586918"/>
    </source>
</evidence>
<dbReference type="InterPro" id="IPR009057">
    <property type="entry name" value="Homeodomain-like_sf"/>
</dbReference>
<sequence length="225" mass="24745">MLHSGHRGRHQVRTERRGRTIRSEAQDRRASGRRRSPQSHAAILDATLQLLEEVGYPRLTIEGVAARAGVGKTTVYRWWPSKKALAIEAINSRVDDVPITVTGDLQLDLRAALQAILDSYAASPVGETIPAVAVDLLRDPEAPEQMQALLRSHRDPVRVILENAAGRGDLPADVDAQLLQDIFSATLLYRFLVRRSSADHAIDQLLALVLEGRVPRTAPQAQPQA</sequence>
<dbReference type="InterPro" id="IPR036271">
    <property type="entry name" value="Tet_transcr_reg_TetR-rel_C_sf"/>
</dbReference>
<protein>
    <submittedName>
        <fullName evidence="7">TetR/AcrR family transcriptional regulator</fullName>
    </submittedName>
</protein>
<feature type="region of interest" description="Disordered" evidence="5">
    <location>
        <begin position="1"/>
        <end position="38"/>
    </location>
</feature>
<keyword evidence="3" id="KW-0804">Transcription</keyword>
<evidence type="ECO:0000256" key="2">
    <source>
        <dbReference type="ARBA" id="ARBA00023125"/>
    </source>
</evidence>
<gene>
    <name evidence="7" type="ORF">HF519_18830</name>
</gene>
<keyword evidence="8" id="KW-1185">Reference proteome</keyword>
<dbReference type="GO" id="GO:0003700">
    <property type="term" value="F:DNA-binding transcription factor activity"/>
    <property type="evidence" value="ECO:0007669"/>
    <property type="project" value="TreeGrafter"/>
</dbReference>
<dbReference type="AlphaFoldDB" id="A0A848DLK5"/>
<dbReference type="InterPro" id="IPR050109">
    <property type="entry name" value="HTH-type_TetR-like_transc_reg"/>
</dbReference>
<dbReference type="PANTHER" id="PTHR30055">
    <property type="entry name" value="HTH-TYPE TRANSCRIPTIONAL REGULATOR RUTR"/>
    <property type="match status" value="1"/>
</dbReference>
<feature type="compositionally biased region" description="Basic and acidic residues" evidence="5">
    <location>
        <begin position="12"/>
        <end position="30"/>
    </location>
</feature>